<evidence type="ECO:0000313" key="2">
    <source>
        <dbReference type="Proteomes" id="UP000539265"/>
    </source>
</evidence>
<dbReference type="EMBL" id="JACHWX010000002">
    <property type="protein sequence ID" value="MBB3054353.1"/>
    <property type="molecule type" value="Genomic_DNA"/>
</dbReference>
<organism evidence="1 2">
    <name type="scientific">Mucilaginibacter gotjawali</name>
    <dbReference type="NCBI Taxonomy" id="1550579"/>
    <lineage>
        <taxon>Bacteria</taxon>
        <taxon>Pseudomonadati</taxon>
        <taxon>Bacteroidota</taxon>
        <taxon>Sphingobacteriia</taxon>
        <taxon>Sphingobacteriales</taxon>
        <taxon>Sphingobacteriaceae</taxon>
        <taxon>Mucilaginibacter</taxon>
    </lineage>
</organism>
<gene>
    <name evidence="1" type="ORF">FHS11_000763</name>
</gene>
<dbReference type="RefSeq" id="WP_096357090.1">
    <property type="nucleotide sequence ID" value="NZ_AP017313.1"/>
</dbReference>
<comment type="caution">
    <text evidence="1">The sequence shown here is derived from an EMBL/GenBank/DDBJ whole genome shotgun (WGS) entry which is preliminary data.</text>
</comment>
<dbReference type="OrthoDB" id="670236at2"/>
<keyword evidence="2" id="KW-1185">Reference proteome</keyword>
<dbReference type="AlphaFoldDB" id="A0A839SAT3"/>
<sequence>MDIHEWPCRLKSARQKKRLVKTDRDKQLIRLDRRHKVLWDQQAKLPWVPLEEPYQRGWKRFFVLREDVKHSPGAEFYEALLPKINTVEYHHDKSFKRKKRRKGKYGYVERKQTLREFDLYWWNSARLNLSEQEKACFTLIETFSIKTRRLEIKYVVTEQWRFVLKVVPNMITHKKLKDSDIEKELAWIDNHIDRHDLAPRINLLTRGRGYRWNRWTCARTKYINKIKNIPRYSPKEAYLDLET</sequence>
<protein>
    <submittedName>
        <fullName evidence="1">Uncharacterized protein</fullName>
    </submittedName>
</protein>
<name>A0A839SAT3_9SPHI</name>
<proteinExistence type="predicted"/>
<dbReference type="Proteomes" id="UP000539265">
    <property type="component" value="Unassembled WGS sequence"/>
</dbReference>
<evidence type="ECO:0000313" key="1">
    <source>
        <dbReference type="EMBL" id="MBB3054353.1"/>
    </source>
</evidence>
<accession>A0A839SAT3</accession>
<reference evidence="1" key="1">
    <citation type="submission" date="2020-08" db="EMBL/GenBank/DDBJ databases">
        <title>Genomic Encyclopedia of Type Strains, Phase III (KMG-III): the genomes of soil and plant-associated and newly described type strains.</title>
        <authorList>
            <person name="Whitman W."/>
        </authorList>
    </citation>
    <scope>NUCLEOTIDE SEQUENCE [LARGE SCALE GENOMIC DNA]</scope>
    <source>
        <strain evidence="1">CECT 8628</strain>
    </source>
</reference>